<dbReference type="FunCoup" id="A0A286UUE9">
    <property type="interactions" value="89"/>
</dbReference>
<dbReference type="Proteomes" id="UP000217199">
    <property type="component" value="Unassembled WGS sequence"/>
</dbReference>
<sequence length="272" mass="30239">MPPQHGDDLQDDFLPDPLVADSGGEDQSDLDDSPASHLSGPQPSLGDVAKARKRKRREKEKERKKKRLVVSSDEVYSKEPISIATLSPAQIAEYLHNLQALSFPKLSAMELDDLRIPSSAILDTSEWVGARSLDQLTDFITEMTPTLKARLRMASKNFGSPTSKFLRQEKGGDAAKLFARHFKLEEHMAYLKRAKIGSAVGTPGRIGKLLCESDALSVSALTHIIFDATYRDVKKRSLFDITETRDEVFRLVLGADSVRKAIKQGKVQLVFF</sequence>
<gene>
    <name evidence="2" type="ORF">PNOK_0029400</name>
</gene>
<dbReference type="AlphaFoldDB" id="A0A286UUE9"/>
<dbReference type="EMBL" id="NBII01000001">
    <property type="protein sequence ID" value="PAV23226.1"/>
    <property type="molecule type" value="Genomic_DNA"/>
</dbReference>
<reference evidence="2 3" key="1">
    <citation type="journal article" date="2017" name="Mol. Ecol.">
        <title>Comparative and population genomic landscape of Phellinus noxius: A hypervariable fungus causing root rot in trees.</title>
        <authorList>
            <person name="Chung C.L."/>
            <person name="Lee T.J."/>
            <person name="Akiba M."/>
            <person name="Lee H.H."/>
            <person name="Kuo T.H."/>
            <person name="Liu D."/>
            <person name="Ke H.M."/>
            <person name="Yokoi T."/>
            <person name="Roa M.B."/>
            <person name="Lu M.J."/>
            <person name="Chang Y.Y."/>
            <person name="Ann P.J."/>
            <person name="Tsai J.N."/>
            <person name="Chen C.Y."/>
            <person name="Tzean S.S."/>
            <person name="Ota Y."/>
            <person name="Hattori T."/>
            <person name="Sahashi N."/>
            <person name="Liou R.F."/>
            <person name="Kikuchi T."/>
            <person name="Tsai I.J."/>
        </authorList>
    </citation>
    <scope>NUCLEOTIDE SEQUENCE [LARGE SCALE GENOMIC DNA]</scope>
    <source>
        <strain evidence="2 3">FFPRI411160</strain>
    </source>
</reference>
<protein>
    <submittedName>
        <fullName evidence="2">Uncharacterized protein</fullName>
    </submittedName>
</protein>
<keyword evidence="3" id="KW-1185">Reference proteome</keyword>
<dbReference type="PANTHER" id="PTHR24030:SF0">
    <property type="entry name" value="PROTEIN CMSS1"/>
    <property type="match status" value="1"/>
</dbReference>
<feature type="region of interest" description="Disordered" evidence="1">
    <location>
        <begin position="1"/>
        <end position="65"/>
    </location>
</feature>
<proteinExistence type="predicted"/>
<evidence type="ECO:0000313" key="3">
    <source>
        <dbReference type="Proteomes" id="UP000217199"/>
    </source>
</evidence>
<dbReference type="InterPro" id="IPR032704">
    <property type="entry name" value="Cms1"/>
</dbReference>
<dbReference type="Pfam" id="PF14617">
    <property type="entry name" value="CMS1"/>
    <property type="match status" value="2"/>
</dbReference>
<evidence type="ECO:0000256" key="1">
    <source>
        <dbReference type="SAM" id="MobiDB-lite"/>
    </source>
</evidence>
<organism evidence="2 3">
    <name type="scientific">Pyrrhoderma noxium</name>
    <dbReference type="NCBI Taxonomy" id="2282107"/>
    <lineage>
        <taxon>Eukaryota</taxon>
        <taxon>Fungi</taxon>
        <taxon>Dikarya</taxon>
        <taxon>Basidiomycota</taxon>
        <taxon>Agaricomycotina</taxon>
        <taxon>Agaricomycetes</taxon>
        <taxon>Hymenochaetales</taxon>
        <taxon>Hymenochaetaceae</taxon>
        <taxon>Pyrrhoderma</taxon>
    </lineage>
</organism>
<dbReference type="GO" id="GO:0030686">
    <property type="term" value="C:90S preribosome"/>
    <property type="evidence" value="ECO:0007669"/>
    <property type="project" value="TreeGrafter"/>
</dbReference>
<evidence type="ECO:0000313" key="2">
    <source>
        <dbReference type="EMBL" id="PAV23226.1"/>
    </source>
</evidence>
<dbReference type="GO" id="GO:0005634">
    <property type="term" value="C:nucleus"/>
    <property type="evidence" value="ECO:0007669"/>
    <property type="project" value="TreeGrafter"/>
</dbReference>
<dbReference type="InParanoid" id="A0A286UUE9"/>
<dbReference type="STRING" id="2282107.A0A286UUE9"/>
<comment type="caution">
    <text evidence="2">The sequence shown here is derived from an EMBL/GenBank/DDBJ whole genome shotgun (WGS) entry which is preliminary data.</text>
</comment>
<dbReference type="OrthoDB" id="1929311at2759"/>
<dbReference type="PANTHER" id="PTHR24030">
    <property type="entry name" value="PROTEIN CMSS1"/>
    <property type="match status" value="1"/>
</dbReference>
<name>A0A286UUE9_9AGAM</name>
<accession>A0A286UUE9</accession>
<feature type="compositionally biased region" description="Basic residues" evidence="1">
    <location>
        <begin position="51"/>
        <end position="65"/>
    </location>
</feature>
<feature type="compositionally biased region" description="Acidic residues" evidence="1">
    <location>
        <begin position="23"/>
        <end position="32"/>
    </location>
</feature>